<evidence type="ECO:0000256" key="1">
    <source>
        <dbReference type="SAM" id="MobiDB-lite"/>
    </source>
</evidence>
<feature type="region of interest" description="Disordered" evidence="1">
    <location>
        <begin position="354"/>
        <end position="397"/>
    </location>
</feature>
<reference evidence="2" key="1">
    <citation type="submission" date="2018-10" db="EMBL/GenBank/DDBJ databases">
        <title>Hidden diversity of soil giant viruses.</title>
        <authorList>
            <person name="Schulz F."/>
            <person name="Alteio L."/>
            <person name="Goudeau D."/>
            <person name="Ryan E.M."/>
            <person name="Malmstrom R.R."/>
            <person name="Blanchard J."/>
            <person name="Woyke T."/>
        </authorList>
    </citation>
    <scope>NUCLEOTIDE SEQUENCE</scope>
    <source>
        <strain evidence="2">HAV1</strain>
    </source>
</reference>
<accession>A0A3G5A4Y4</accession>
<dbReference type="EMBL" id="MK072244">
    <property type="protein sequence ID" value="AYV80539.1"/>
    <property type="molecule type" value="Genomic_DNA"/>
</dbReference>
<evidence type="ECO:0000313" key="2">
    <source>
        <dbReference type="EMBL" id="AYV80539.1"/>
    </source>
</evidence>
<feature type="compositionally biased region" description="Basic and acidic residues" evidence="1">
    <location>
        <begin position="361"/>
        <end position="387"/>
    </location>
</feature>
<proteinExistence type="predicted"/>
<protein>
    <submittedName>
        <fullName evidence="2">Uncharacterized protein</fullName>
    </submittedName>
</protein>
<sequence length="685" mass="81730">MAKNNDDEYITMKYPYDLIKLSPGSDSILNSAVDRVDSIVKQLDFFLRSYLLYQYERNEQLITINKYTIEAAIKCLTQKAKAGPPTKNVNKVGLEHKFREFYNKHFAEYILSFPQYHTIENVHELEAFKIDKTNLTQILSYTVTNIMTNINSNVKLHFFDYIRRFVNQSFKASHDIILSQYKGKAKIQQRKILTAQIFPVKNDLINNTMTSDPKYHNWLNYYRAKILPAQYNISLEHDIDSNPQKYLRYMIIMNKLLEEETLKGFQFFPLRTSIVPNFIPLDSTALVELFIPDKKKYLSNIINYKDEIWSKVFKMDHKVFNLKGYQFDYNIMTDGYTVCLRFIKNEYVEGKRKAQANKNQAAKDTKQKNKDLSPSEIDESKKKKEEQSQQIKDKRKLARIQKKKEFDNLPKEEKAKILGQMKQKLEFLYFDKLSKKQTQRLGTAKKIYADPGKRSILYMMDDEGNYLNYTNAMRMKGTKRLKYQKLRENFKKRENVNTIENQLSSFNSKTCSYQKFMCYIEMKMEIDRQLKKFYSNELFRKLKWFGYINTKREDARLLNLIEKKYGKDITIIIGDWKEFGKVKYMSTPGIGLRRKLAKRFKVYLIDEFRTSCLNYKTEQRCENLYIELNSKVRKIHSVLTYQMQNKRLGCINRDRNAVQNMRKIVHHYLATGKRLERYSRSYKIN</sequence>
<gene>
    <name evidence="2" type="ORF">Harvfovirus2_69</name>
</gene>
<organism evidence="2">
    <name type="scientific">Harvfovirus sp</name>
    <dbReference type="NCBI Taxonomy" id="2487768"/>
    <lineage>
        <taxon>Viruses</taxon>
        <taxon>Varidnaviria</taxon>
        <taxon>Bamfordvirae</taxon>
        <taxon>Nucleocytoviricota</taxon>
        <taxon>Megaviricetes</taxon>
        <taxon>Imitervirales</taxon>
        <taxon>Mimiviridae</taxon>
        <taxon>Klosneuvirinae</taxon>
    </lineage>
</organism>
<name>A0A3G5A4Y4_9VIRU</name>